<gene>
    <name evidence="1" type="ORF">AVEN_50796_1</name>
</gene>
<dbReference type="EMBL" id="BGPR01002940">
    <property type="protein sequence ID" value="GBM81336.1"/>
    <property type="molecule type" value="Genomic_DNA"/>
</dbReference>
<reference evidence="1 2" key="1">
    <citation type="journal article" date="2019" name="Sci. Rep.">
        <title>Orb-weaving spider Araneus ventricosus genome elucidates the spidroin gene catalogue.</title>
        <authorList>
            <person name="Kono N."/>
            <person name="Nakamura H."/>
            <person name="Ohtoshi R."/>
            <person name="Moran D.A.P."/>
            <person name="Shinohara A."/>
            <person name="Yoshida Y."/>
            <person name="Fujiwara M."/>
            <person name="Mori M."/>
            <person name="Tomita M."/>
            <person name="Arakawa K."/>
        </authorList>
    </citation>
    <scope>NUCLEOTIDE SEQUENCE [LARGE SCALE GENOMIC DNA]</scope>
</reference>
<comment type="caution">
    <text evidence="1">The sequence shown here is derived from an EMBL/GenBank/DDBJ whole genome shotgun (WGS) entry which is preliminary data.</text>
</comment>
<sequence length="125" mass="14198">MLDNKAPVYGSAAKSTLKILYSVHHKGLRIATGAFRTTRILSLHVINGEPSLELRRHRLSLSTFYKIKGDEFHLQHYKVINPSFGSLFSVGLSFTPIFGFGIGEILRYFEIEYFPFISNDVDLFA</sequence>
<organism evidence="1 2">
    <name type="scientific">Araneus ventricosus</name>
    <name type="common">Orbweaver spider</name>
    <name type="synonym">Epeira ventricosa</name>
    <dbReference type="NCBI Taxonomy" id="182803"/>
    <lineage>
        <taxon>Eukaryota</taxon>
        <taxon>Metazoa</taxon>
        <taxon>Ecdysozoa</taxon>
        <taxon>Arthropoda</taxon>
        <taxon>Chelicerata</taxon>
        <taxon>Arachnida</taxon>
        <taxon>Araneae</taxon>
        <taxon>Araneomorphae</taxon>
        <taxon>Entelegynae</taxon>
        <taxon>Araneoidea</taxon>
        <taxon>Araneidae</taxon>
        <taxon>Araneus</taxon>
    </lineage>
</organism>
<evidence type="ECO:0000313" key="1">
    <source>
        <dbReference type="EMBL" id="GBM81336.1"/>
    </source>
</evidence>
<name>A0A4Y2IWT7_ARAVE</name>
<protein>
    <submittedName>
        <fullName evidence="1">Uncharacterized protein</fullName>
    </submittedName>
</protein>
<dbReference type="OrthoDB" id="6436497at2759"/>
<evidence type="ECO:0000313" key="2">
    <source>
        <dbReference type="Proteomes" id="UP000499080"/>
    </source>
</evidence>
<dbReference type="Proteomes" id="UP000499080">
    <property type="component" value="Unassembled WGS sequence"/>
</dbReference>
<dbReference type="AlphaFoldDB" id="A0A4Y2IWT7"/>
<keyword evidence="2" id="KW-1185">Reference proteome</keyword>
<proteinExistence type="predicted"/>
<accession>A0A4Y2IWT7</accession>